<dbReference type="Pfam" id="PF00002">
    <property type="entry name" value="7tm_2"/>
    <property type="match status" value="1"/>
</dbReference>
<evidence type="ECO:0000313" key="7">
    <source>
        <dbReference type="EMBL" id="CAH2273580.1"/>
    </source>
</evidence>
<dbReference type="EMBL" id="OW240914">
    <property type="protein sequence ID" value="CAH2273580.1"/>
    <property type="molecule type" value="Genomic_DNA"/>
</dbReference>
<feature type="non-terminal residue" evidence="7">
    <location>
        <position position="1"/>
    </location>
</feature>
<dbReference type="Gene3D" id="1.20.1070.10">
    <property type="entry name" value="Rhodopsin 7-helix transmembrane proteins"/>
    <property type="match status" value="1"/>
</dbReference>
<keyword evidence="4 5" id="KW-0472">Membrane</keyword>
<feature type="transmembrane region" description="Helical" evidence="5">
    <location>
        <begin position="61"/>
        <end position="79"/>
    </location>
</feature>
<comment type="subcellular location">
    <subcellularLocation>
        <location evidence="1">Membrane</location>
        <topology evidence="1">Multi-pass membrane protein</topology>
    </subcellularLocation>
</comment>
<feature type="signal peptide" evidence="6">
    <location>
        <begin position="1"/>
        <end position="19"/>
    </location>
</feature>
<keyword evidence="2 5" id="KW-0812">Transmembrane</keyword>
<evidence type="ECO:0000256" key="4">
    <source>
        <dbReference type="ARBA" id="ARBA00023136"/>
    </source>
</evidence>
<dbReference type="InterPro" id="IPR000832">
    <property type="entry name" value="GPCR_2_secretin-like"/>
</dbReference>
<dbReference type="GO" id="GO:0004930">
    <property type="term" value="F:G protein-coupled receptor activity"/>
    <property type="evidence" value="ECO:0007669"/>
    <property type="project" value="InterPro"/>
</dbReference>
<reference evidence="7" key="1">
    <citation type="submission" date="2022-03" db="EMBL/GenBank/DDBJ databases">
        <authorList>
            <person name="Alioto T."/>
            <person name="Alioto T."/>
            <person name="Gomez Garrido J."/>
        </authorList>
    </citation>
    <scope>NUCLEOTIDE SEQUENCE</scope>
</reference>
<dbReference type="Proteomes" id="UP001295444">
    <property type="component" value="Chromosome 03"/>
</dbReference>
<keyword evidence="7" id="KW-0675">Receptor</keyword>
<keyword evidence="6" id="KW-0732">Signal</keyword>
<dbReference type="GO" id="GO:0005886">
    <property type="term" value="C:plasma membrane"/>
    <property type="evidence" value="ECO:0007669"/>
    <property type="project" value="TreeGrafter"/>
</dbReference>
<keyword evidence="8" id="KW-1185">Reference proteome</keyword>
<dbReference type="PANTHER" id="PTHR12011">
    <property type="entry name" value="ADHESION G-PROTEIN COUPLED RECEPTOR"/>
    <property type="match status" value="1"/>
</dbReference>
<gene>
    <name evidence="7" type="ORF">PECUL_23A011631</name>
</gene>
<evidence type="ECO:0000256" key="2">
    <source>
        <dbReference type="ARBA" id="ARBA00022692"/>
    </source>
</evidence>
<dbReference type="AlphaFoldDB" id="A0AAD1VYF8"/>
<proteinExistence type="predicted"/>
<evidence type="ECO:0000313" key="8">
    <source>
        <dbReference type="Proteomes" id="UP001295444"/>
    </source>
</evidence>
<protein>
    <submittedName>
        <fullName evidence="7">Adhesion G -coupled receptor E1</fullName>
    </submittedName>
</protein>
<name>A0AAD1VYF8_PELCU</name>
<accession>A0AAD1VYF8</accession>
<keyword evidence="3 5" id="KW-1133">Transmembrane helix</keyword>
<feature type="non-terminal residue" evidence="7">
    <location>
        <position position="84"/>
    </location>
</feature>
<sequence>VNAILLILTFWLLQVKLSSLNTNILRLKDTRLLTFKALAQLFILGPTWIIGIFQFGPGAQVMSYIFTACNTLQGVFFFIQTNLL</sequence>
<dbReference type="PANTHER" id="PTHR12011:SF433">
    <property type="entry name" value="ADHESION G PROTEIN-COUPLED RECEPTOR E1-LIKE-RELATED"/>
    <property type="match status" value="1"/>
</dbReference>
<feature type="chain" id="PRO_5042059580" evidence="6">
    <location>
        <begin position="20"/>
        <end position="84"/>
    </location>
</feature>
<organism evidence="7 8">
    <name type="scientific">Pelobates cultripes</name>
    <name type="common">Western spadefoot toad</name>
    <dbReference type="NCBI Taxonomy" id="61616"/>
    <lineage>
        <taxon>Eukaryota</taxon>
        <taxon>Metazoa</taxon>
        <taxon>Chordata</taxon>
        <taxon>Craniata</taxon>
        <taxon>Vertebrata</taxon>
        <taxon>Euteleostomi</taxon>
        <taxon>Amphibia</taxon>
        <taxon>Batrachia</taxon>
        <taxon>Anura</taxon>
        <taxon>Pelobatoidea</taxon>
        <taxon>Pelobatidae</taxon>
        <taxon>Pelobates</taxon>
    </lineage>
</organism>
<evidence type="ECO:0000256" key="1">
    <source>
        <dbReference type="ARBA" id="ARBA00004141"/>
    </source>
</evidence>
<dbReference type="GO" id="GO:0007189">
    <property type="term" value="P:adenylate cyclase-activating G protein-coupled receptor signaling pathway"/>
    <property type="evidence" value="ECO:0007669"/>
    <property type="project" value="TreeGrafter"/>
</dbReference>
<evidence type="ECO:0000256" key="5">
    <source>
        <dbReference type="SAM" id="Phobius"/>
    </source>
</evidence>
<evidence type="ECO:0000256" key="3">
    <source>
        <dbReference type="ARBA" id="ARBA00022989"/>
    </source>
</evidence>
<feature type="transmembrane region" description="Helical" evidence="5">
    <location>
        <begin position="33"/>
        <end position="54"/>
    </location>
</feature>
<evidence type="ECO:0000256" key="6">
    <source>
        <dbReference type="SAM" id="SignalP"/>
    </source>
</evidence>